<accession>A0ABR4IP99</accession>
<sequence length="240" mass="25956">MAAHSQTPNRNTSGDRADERWTNRALESPNWRTRTSCGDRSPASTTDEPPTQNETGQFAPEINPSSTIAEGMRIYTQQKNTNIAIDISIDPFSGRNPSYCFVEFGSKDKADRAPAGLNGTAQRKDAARHFKGYSREGRRLIVKGLPKPTSQAFMNEKLADFFGVHNFIGPGKSHTDTEAISKTICPHYQGRAAPDAPHDAYVDLASASQAQAAMDALDGTVGPSGTVLTLTKATTDWNGP</sequence>
<reference evidence="3 4" key="1">
    <citation type="submission" date="2024-07" db="EMBL/GenBank/DDBJ databases">
        <title>Section-level genome sequencing and comparative genomics of Aspergillus sections Usti and Cavernicolus.</title>
        <authorList>
            <consortium name="Lawrence Berkeley National Laboratory"/>
            <person name="Nybo J.L."/>
            <person name="Vesth T.C."/>
            <person name="Theobald S."/>
            <person name="Frisvad J.C."/>
            <person name="Larsen T.O."/>
            <person name="Kjaerboelling I."/>
            <person name="Rothschild-Mancinelli K."/>
            <person name="Lyhne E.K."/>
            <person name="Kogle M.E."/>
            <person name="Barry K."/>
            <person name="Clum A."/>
            <person name="Na H."/>
            <person name="Ledsgaard L."/>
            <person name="Lin J."/>
            <person name="Lipzen A."/>
            <person name="Kuo A."/>
            <person name="Riley R."/>
            <person name="Mondo S."/>
            <person name="Labutti K."/>
            <person name="Haridas S."/>
            <person name="Pangalinan J."/>
            <person name="Salamov A.A."/>
            <person name="Simmons B.A."/>
            <person name="Magnuson J.K."/>
            <person name="Chen J."/>
            <person name="Drula E."/>
            <person name="Henrissat B."/>
            <person name="Wiebenga A."/>
            <person name="Lubbers R.J."/>
            <person name="Gomes A.C."/>
            <person name="Makela M.R."/>
            <person name="Stajich J."/>
            <person name="Grigoriev I.V."/>
            <person name="Mortensen U.H."/>
            <person name="De Vries R.P."/>
            <person name="Baker S.E."/>
            <person name="Andersen M.R."/>
        </authorList>
    </citation>
    <scope>NUCLEOTIDE SEQUENCE [LARGE SCALE GENOMIC DNA]</scope>
    <source>
        <strain evidence="3 4">CBS 123904</strain>
    </source>
</reference>
<evidence type="ECO:0000256" key="1">
    <source>
        <dbReference type="SAM" id="MobiDB-lite"/>
    </source>
</evidence>
<evidence type="ECO:0000313" key="4">
    <source>
        <dbReference type="Proteomes" id="UP001610446"/>
    </source>
</evidence>
<organism evidence="3 4">
    <name type="scientific">Aspergillus pseudoustus</name>
    <dbReference type="NCBI Taxonomy" id="1810923"/>
    <lineage>
        <taxon>Eukaryota</taxon>
        <taxon>Fungi</taxon>
        <taxon>Dikarya</taxon>
        <taxon>Ascomycota</taxon>
        <taxon>Pezizomycotina</taxon>
        <taxon>Eurotiomycetes</taxon>
        <taxon>Eurotiomycetidae</taxon>
        <taxon>Eurotiales</taxon>
        <taxon>Aspergillaceae</taxon>
        <taxon>Aspergillus</taxon>
        <taxon>Aspergillus subgen. Nidulantes</taxon>
    </lineage>
</organism>
<dbReference type="Proteomes" id="UP001610446">
    <property type="component" value="Unassembled WGS sequence"/>
</dbReference>
<comment type="caution">
    <text evidence="3">The sequence shown here is derived from an EMBL/GenBank/DDBJ whole genome shotgun (WGS) entry which is preliminary data.</text>
</comment>
<feature type="compositionally biased region" description="Polar residues" evidence="1">
    <location>
        <begin position="30"/>
        <end position="56"/>
    </location>
</feature>
<evidence type="ECO:0000313" key="3">
    <source>
        <dbReference type="EMBL" id="KAL2829094.1"/>
    </source>
</evidence>
<protein>
    <recommendedName>
        <fullName evidence="2">RRM domain-containing protein</fullName>
    </recommendedName>
</protein>
<dbReference type="Pfam" id="PF00076">
    <property type="entry name" value="RRM_1"/>
    <property type="match status" value="1"/>
</dbReference>
<keyword evidence="4" id="KW-1185">Reference proteome</keyword>
<dbReference type="SUPFAM" id="SSF54928">
    <property type="entry name" value="RNA-binding domain, RBD"/>
    <property type="match status" value="1"/>
</dbReference>
<feature type="compositionally biased region" description="Basic and acidic residues" evidence="1">
    <location>
        <begin position="13"/>
        <end position="22"/>
    </location>
</feature>
<dbReference type="InterPro" id="IPR000504">
    <property type="entry name" value="RRM_dom"/>
</dbReference>
<dbReference type="EMBL" id="JBFXLU010000343">
    <property type="protein sequence ID" value="KAL2829094.1"/>
    <property type="molecule type" value="Genomic_DNA"/>
</dbReference>
<evidence type="ECO:0000259" key="2">
    <source>
        <dbReference type="Pfam" id="PF00076"/>
    </source>
</evidence>
<proteinExistence type="predicted"/>
<feature type="domain" description="RRM" evidence="2">
    <location>
        <begin position="84"/>
        <end position="120"/>
    </location>
</feature>
<dbReference type="InterPro" id="IPR035979">
    <property type="entry name" value="RBD_domain_sf"/>
</dbReference>
<feature type="region of interest" description="Disordered" evidence="1">
    <location>
        <begin position="1"/>
        <end position="64"/>
    </location>
</feature>
<feature type="compositionally biased region" description="Polar residues" evidence="1">
    <location>
        <begin position="1"/>
        <end position="12"/>
    </location>
</feature>
<gene>
    <name evidence="3" type="ORF">BJY01DRAFT_261381</name>
</gene>
<name>A0ABR4IP99_9EURO</name>